<evidence type="ECO:0000313" key="4">
    <source>
        <dbReference type="Proteomes" id="UP000297890"/>
    </source>
</evidence>
<evidence type="ECO:0000256" key="1">
    <source>
        <dbReference type="ARBA" id="ARBA00022729"/>
    </source>
</evidence>
<gene>
    <name evidence="3" type="ORF">E4680_00975</name>
</gene>
<keyword evidence="4" id="KW-1185">Reference proteome</keyword>
<dbReference type="InterPro" id="IPR054828">
    <property type="entry name" value="Vit_B12_bind_prot"/>
</dbReference>
<proteinExistence type="predicted"/>
<dbReference type="OrthoDB" id="6495095at2"/>
<dbReference type="AlphaFoldDB" id="A0A4Z0FEQ6"/>
<dbReference type="Gene3D" id="3.40.50.1980">
    <property type="entry name" value="Nitrogenase molybdenum iron protein domain"/>
    <property type="match status" value="2"/>
</dbReference>
<dbReference type="Pfam" id="PF01497">
    <property type="entry name" value="Peripla_BP_2"/>
    <property type="match status" value="1"/>
</dbReference>
<dbReference type="Proteomes" id="UP000297890">
    <property type="component" value="Unassembled WGS sequence"/>
</dbReference>
<comment type="caution">
    <text evidence="3">The sequence shown here is derived from an EMBL/GenBank/DDBJ whole genome shotgun (WGS) entry which is preliminary data.</text>
</comment>
<evidence type="ECO:0000259" key="2">
    <source>
        <dbReference type="PROSITE" id="PS50983"/>
    </source>
</evidence>
<accession>A0A4Z0FEQ6</accession>
<dbReference type="EMBL" id="SRIO01000001">
    <property type="protein sequence ID" value="TFZ84257.1"/>
    <property type="molecule type" value="Genomic_DNA"/>
</dbReference>
<dbReference type="PROSITE" id="PS50983">
    <property type="entry name" value="FE_B12_PBP"/>
    <property type="match status" value="1"/>
</dbReference>
<organism evidence="3 4">
    <name type="scientific">Candidatus Macondimonas diazotrophica</name>
    <dbReference type="NCBI Taxonomy" id="2305248"/>
    <lineage>
        <taxon>Bacteria</taxon>
        <taxon>Pseudomonadati</taxon>
        <taxon>Pseudomonadota</taxon>
        <taxon>Gammaproteobacteria</taxon>
        <taxon>Chromatiales</taxon>
        <taxon>Ectothiorhodospiraceae</taxon>
        <taxon>Candidatus Macondimonas</taxon>
    </lineage>
</organism>
<dbReference type="PANTHER" id="PTHR30535">
    <property type="entry name" value="VITAMIN B12-BINDING PROTEIN"/>
    <property type="match status" value="1"/>
</dbReference>
<dbReference type="NCBIfam" id="NF038402">
    <property type="entry name" value="TroA_like"/>
    <property type="match status" value="1"/>
</dbReference>
<keyword evidence="1" id="KW-0732">Signal</keyword>
<sequence>MWWALLLGAPVHAQVRVVDDTSLPIELAEPARRIVSLAPHITELLFAAGAGDRVVGVVAYSNHPPAARRLPSVGSYTGVDTEAILALRPNLVVGWQGGNQPAELDLLAGLGVAVYRTDPRTLADIPRAIRQLGRLAGTRDSAEAAARTFEVGLAALAESHRNARRVSVFYQVWDAPIMTVGGDHWISQIIDLCGGTNVFAALKAPTPTVSLEAVLATAPEVILTGGMGDVKPAWLAQWRNWPQLPAVRSGNLHVINPDWLQRAGPRLLDGARAVCAALDQARTIPPAR</sequence>
<dbReference type="CDD" id="cd01144">
    <property type="entry name" value="BtuF"/>
    <property type="match status" value="1"/>
</dbReference>
<protein>
    <submittedName>
        <fullName evidence="3">Cobalamin-binding protein</fullName>
    </submittedName>
</protein>
<evidence type="ECO:0000313" key="3">
    <source>
        <dbReference type="EMBL" id="TFZ84257.1"/>
    </source>
</evidence>
<dbReference type="InterPro" id="IPR002491">
    <property type="entry name" value="ABC_transptr_periplasmic_BD"/>
</dbReference>
<feature type="domain" description="Fe/B12 periplasmic-binding" evidence="2">
    <location>
        <begin position="33"/>
        <end position="282"/>
    </location>
</feature>
<reference evidence="3 4" key="1">
    <citation type="journal article" date="2019" name="ISME J.">
        <title>Candidatus Macondimonas diazotrophica, a novel gammaproteobacterial genus dominating crude-oil-contaminated coastal sediments.</title>
        <authorList>
            <person name="Karthikeyan S."/>
            <person name="Konstantinidis K."/>
        </authorList>
    </citation>
    <scope>NUCLEOTIDE SEQUENCE [LARGE SCALE GENOMIC DNA]</scope>
    <source>
        <strain evidence="3 4">KTK01</strain>
    </source>
</reference>
<dbReference type="PANTHER" id="PTHR30535:SF34">
    <property type="entry name" value="MOLYBDATE-BINDING PROTEIN MOLA"/>
    <property type="match status" value="1"/>
</dbReference>
<dbReference type="SUPFAM" id="SSF53807">
    <property type="entry name" value="Helical backbone' metal receptor"/>
    <property type="match status" value="1"/>
</dbReference>
<name>A0A4Z0FEQ6_9GAMM</name>
<dbReference type="InterPro" id="IPR050902">
    <property type="entry name" value="ABC_Transporter_SBP"/>
</dbReference>